<comment type="caution">
    <text evidence="2">The sequence shown here is derived from an EMBL/GenBank/DDBJ whole genome shotgun (WGS) entry which is preliminary data.</text>
</comment>
<evidence type="ECO:0000313" key="2">
    <source>
        <dbReference type="EMBL" id="KAG5504339.1"/>
    </source>
</evidence>
<evidence type="ECO:0000256" key="1">
    <source>
        <dbReference type="SAM" id="MobiDB-lite"/>
    </source>
</evidence>
<keyword evidence="3" id="KW-1185">Reference proteome</keyword>
<evidence type="ECO:0000313" key="3">
    <source>
        <dbReference type="Proteomes" id="UP000674318"/>
    </source>
</evidence>
<proteinExistence type="predicted"/>
<name>A0A836I7H3_9TRYP</name>
<protein>
    <submittedName>
        <fullName evidence="2">Uncharacterized protein</fullName>
    </submittedName>
</protein>
<accession>A0A836I7H3</accession>
<feature type="region of interest" description="Disordered" evidence="1">
    <location>
        <begin position="52"/>
        <end position="96"/>
    </location>
</feature>
<feature type="compositionally biased region" description="Low complexity" evidence="1">
    <location>
        <begin position="68"/>
        <end position="79"/>
    </location>
</feature>
<reference evidence="2 3" key="1">
    <citation type="submission" date="2021-02" db="EMBL/GenBank/DDBJ databases">
        <title>Porcisia hertigi Genome sequencing and assembly.</title>
        <authorList>
            <person name="Almutairi H."/>
            <person name="Gatherer D."/>
        </authorList>
    </citation>
    <scope>NUCLEOTIDE SEQUENCE [LARGE SCALE GENOMIC DNA]</scope>
    <source>
        <strain evidence="2 3">C119</strain>
    </source>
</reference>
<feature type="compositionally biased region" description="Polar residues" evidence="1">
    <location>
        <begin position="9"/>
        <end position="19"/>
    </location>
</feature>
<feature type="region of interest" description="Disordered" evidence="1">
    <location>
        <begin position="1"/>
        <end position="34"/>
    </location>
</feature>
<feature type="compositionally biased region" description="Polar residues" evidence="1">
    <location>
        <begin position="80"/>
        <end position="96"/>
    </location>
</feature>
<gene>
    <name evidence="2" type="ORF">JKF63_04788</name>
</gene>
<dbReference type="EMBL" id="JAFJZO010000023">
    <property type="protein sequence ID" value="KAG5504339.1"/>
    <property type="molecule type" value="Genomic_DNA"/>
</dbReference>
<dbReference type="GeneID" id="94290839"/>
<organism evidence="2 3">
    <name type="scientific">Porcisia hertigi</name>
    <dbReference type="NCBI Taxonomy" id="2761500"/>
    <lineage>
        <taxon>Eukaryota</taxon>
        <taxon>Discoba</taxon>
        <taxon>Euglenozoa</taxon>
        <taxon>Kinetoplastea</taxon>
        <taxon>Metakinetoplastina</taxon>
        <taxon>Trypanosomatida</taxon>
        <taxon>Trypanosomatidae</taxon>
        <taxon>Leishmaniinae</taxon>
        <taxon>Porcisia</taxon>
    </lineage>
</organism>
<sequence>MTRSRTDKTSPVASRSAASYPQHPHRARSGSTTAPTVLCQKTPWCLVTHGAASRGASSRIRVASPQRSSSTVEEPSTSPATRTRCTPLGTTSWTTRTAAPSMPTAITLRIP</sequence>
<dbReference type="Proteomes" id="UP000674318">
    <property type="component" value="Unassembled WGS sequence"/>
</dbReference>
<dbReference type="RefSeq" id="XP_067756962.1">
    <property type="nucleotide sequence ID" value="XM_067900762.1"/>
</dbReference>
<dbReference type="KEGG" id="phet:94290839"/>
<dbReference type="AlphaFoldDB" id="A0A836I7H3"/>